<proteinExistence type="predicted"/>
<dbReference type="Proteomes" id="UP000009145">
    <property type="component" value="Chromosome"/>
</dbReference>
<gene>
    <name evidence="1" type="ordered locus">Q7C_105</name>
</gene>
<protein>
    <submittedName>
        <fullName evidence="1">Uncharacterized protein</fullName>
    </submittedName>
</protein>
<evidence type="ECO:0000313" key="2">
    <source>
        <dbReference type="Proteomes" id="UP000009145"/>
    </source>
</evidence>
<dbReference type="PATRIC" id="fig|754477.3.peg.104"/>
<organism evidence="1 2">
    <name type="scientific">Methylophaga frappieri (strain ATCC BAA-2434 / DSM 25690 / JAM7)</name>
    <dbReference type="NCBI Taxonomy" id="754477"/>
    <lineage>
        <taxon>Bacteria</taxon>
        <taxon>Pseudomonadati</taxon>
        <taxon>Pseudomonadota</taxon>
        <taxon>Gammaproteobacteria</taxon>
        <taxon>Thiotrichales</taxon>
        <taxon>Piscirickettsiaceae</taxon>
        <taxon>Methylophaga</taxon>
    </lineage>
</organism>
<accession>I1YEE3</accession>
<reference evidence="1 2" key="1">
    <citation type="journal article" date="2012" name="J. Bacteriol.">
        <title>Complete genome sequences of Methylophaga sp. strain JAM1 and Methylophaga sp. strain JAM7.</title>
        <authorList>
            <person name="Villeneuve C."/>
            <person name="Martineau C."/>
            <person name="Mauffrey F."/>
            <person name="Villemur R."/>
        </authorList>
    </citation>
    <scope>NUCLEOTIDE SEQUENCE [LARGE SCALE GENOMIC DNA]</scope>
    <source>
        <strain evidence="1 2">JAM7</strain>
    </source>
</reference>
<name>I1YEE3_METFJ</name>
<dbReference type="KEGG" id="mec:Q7C_105"/>
<keyword evidence="2" id="KW-1185">Reference proteome</keyword>
<dbReference type="AlphaFoldDB" id="I1YEE3"/>
<dbReference type="STRING" id="754477.Q7C_105"/>
<sequence length="52" mass="6011">MDTPLDPDITRAVWLDTTALTERTAEFRSPLVAQCWQDYLAGKRYPLDLLNE</sequence>
<evidence type="ECO:0000313" key="1">
    <source>
        <dbReference type="EMBL" id="AFJ01286.1"/>
    </source>
</evidence>
<dbReference type="HOGENOM" id="CLU_3081675_0_0_6"/>
<dbReference type="EMBL" id="CP003380">
    <property type="protein sequence ID" value="AFJ01286.1"/>
    <property type="molecule type" value="Genomic_DNA"/>
</dbReference>
<dbReference type="Gene3D" id="3.90.79.10">
    <property type="entry name" value="Nucleoside Triphosphate Pyrophosphohydrolase"/>
    <property type="match status" value="1"/>
</dbReference>